<evidence type="ECO:0000313" key="2">
    <source>
        <dbReference type="Proteomes" id="UP000435837"/>
    </source>
</evidence>
<dbReference type="Proteomes" id="UP000435837">
    <property type="component" value="Unassembled WGS sequence"/>
</dbReference>
<dbReference type="EMBL" id="BLIN01000005">
    <property type="protein sequence ID" value="GFE08353.1"/>
    <property type="molecule type" value="Genomic_DNA"/>
</dbReference>
<organism evidence="1 2">
    <name type="scientific">Streptomyces caniferus</name>
    <dbReference type="NCBI Taxonomy" id="285557"/>
    <lineage>
        <taxon>Bacteria</taxon>
        <taxon>Bacillati</taxon>
        <taxon>Actinomycetota</taxon>
        <taxon>Actinomycetes</taxon>
        <taxon>Kitasatosporales</taxon>
        <taxon>Streptomycetaceae</taxon>
        <taxon>Streptomyces</taxon>
    </lineage>
</organism>
<sequence>MLKRGADLRPVSGMATLLLEGVGLKTTAWIFYDREWDNHRHPKVARGPRAVLVVAAARRTMPHGRAGLGLLHRGPGGITLWRSVRASEEAALRRFTAARGASPGRSRR</sequence>
<comment type="caution">
    <text evidence="1">The sequence shown here is derived from an EMBL/GenBank/DDBJ whole genome shotgun (WGS) entry which is preliminary data.</text>
</comment>
<accession>A0A640SAB1</accession>
<reference evidence="1 2" key="1">
    <citation type="submission" date="2019-12" db="EMBL/GenBank/DDBJ databases">
        <title>Whole genome shotgun sequence of Streptomyces caniferus NBRC 15389.</title>
        <authorList>
            <person name="Ichikawa N."/>
            <person name="Kimura A."/>
            <person name="Kitahashi Y."/>
            <person name="Komaki H."/>
            <person name="Tamura T."/>
        </authorList>
    </citation>
    <scope>NUCLEOTIDE SEQUENCE [LARGE SCALE GENOMIC DNA]</scope>
    <source>
        <strain evidence="1 2">NBRC 15389</strain>
    </source>
</reference>
<dbReference type="AlphaFoldDB" id="A0A640SAB1"/>
<evidence type="ECO:0000313" key="1">
    <source>
        <dbReference type="EMBL" id="GFE08353.1"/>
    </source>
</evidence>
<name>A0A640SAB1_9ACTN</name>
<proteinExistence type="predicted"/>
<gene>
    <name evidence="1" type="ORF">Scani_46210</name>
</gene>
<protein>
    <submittedName>
        <fullName evidence="1">Uncharacterized protein</fullName>
    </submittedName>
</protein>